<evidence type="ECO:0000256" key="7">
    <source>
        <dbReference type="ARBA" id="ARBA00022723"/>
    </source>
</evidence>
<keyword evidence="15" id="KW-0812">Transmembrane</keyword>
<evidence type="ECO:0000313" key="17">
    <source>
        <dbReference type="EMBL" id="SSX20678.1"/>
    </source>
</evidence>
<dbReference type="InterPro" id="IPR017972">
    <property type="entry name" value="Cyt_P450_CS"/>
</dbReference>
<proteinExistence type="inferred from homology"/>
<name>A0A336M3V7_CULSO</name>
<comment type="similarity">
    <text evidence="5">Belongs to the cytochrome P450 family.</text>
</comment>
<sequence>MFELISQMTILFFAIMAYIILLFNKKRVRLVKNIERLPGPAAFPLIGNTIEINVDHDNILNRLIVLTKCWGRRGVTKAWNGPRPMVFIDKAITAEPILSSNKHIDKSPEYDYLHPWLGTGLLTSRGQKWHSRRKILTPAFHFKILNDFIEVFNEQATILVQKLAKEVNNTGFNCFPYVTLCTLDVICETAMGIKVNAQDYSNSDYVKAVYEIGSIVLNRQSKIWLQPELLFRLTGEYKRHEKCISILHGVSNKVIKDRKEEIAKRKQKLIQINNNCLDEINNNLILGHENIIEEEIGKKKRLAFLDLLIEASKNGTVLSNEDIREEVDTFMFEGHDTTSAAISWSLFLIGSDKQIQDKVYEELFSIFGEDKERPATMKELNEMKYLECCIKETLRLFPSVPMMARQLNEDVQCAFLTKSIIYRGSAKVLAYFSPISILLFATLAYFVILYNKKRARLVKYIDKLPGPAALPLIGNTIEVNVDHDDVLNRFIVLTKCWGRRGVTRAWNGPRPMVFIDKAITAEPILSSNKHIDKSPEYDFLHSWLGTGLLTSRGQKWHSRRKILTPAFHFKILDDFIEVFHEQATILVQKLAKEVNNTGFNCFPYVTLCTLDVICETAMGIKVNAQDYSNSDYVKAVYEIGSIVLNRQSKIWLQPELLFRLTGEYKRHEKCISILHGVSNKVIKDRKEEIAKRKQKLIQINNNCLDEINNNLVLGHENMVEEEIGKKKRLAFLDLLIEASKNGTVLSNEDIREEVDTFMFEGHDTTSAAISWSLFLIGSDKQIQDKVYEELFSIFGEDKERPATMKELNEMKYLECCIKETLRLFPSVPMMARQLNEDVQCGEYLVPRGTTAMICTYMLHRDPQVYKNPEAFDPERFLPENTKGRHPYAYIPFSAGPRNCIGQKFAILEEKIILSSIFRKYVVETCERREDLTVLCEQILRPKNGVQVRLSHRT</sequence>
<dbReference type="PRINTS" id="PR00463">
    <property type="entry name" value="EP450I"/>
</dbReference>
<keyword evidence="11 14" id="KW-0408">Iron</keyword>
<dbReference type="GO" id="GO:0004497">
    <property type="term" value="F:monooxygenase activity"/>
    <property type="evidence" value="ECO:0007669"/>
    <property type="project" value="UniProtKB-KW"/>
</dbReference>
<dbReference type="SUPFAM" id="SSF48264">
    <property type="entry name" value="Cytochrome P450"/>
    <property type="match status" value="2"/>
</dbReference>
<evidence type="ECO:0000256" key="6">
    <source>
        <dbReference type="ARBA" id="ARBA00022617"/>
    </source>
</evidence>
<protein>
    <submittedName>
        <fullName evidence="17">CSON002274 protein</fullName>
    </submittedName>
</protein>
<keyword evidence="15" id="KW-1133">Transmembrane helix</keyword>
<organism evidence="17">
    <name type="scientific">Culicoides sonorensis</name>
    <name type="common">Biting midge</name>
    <dbReference type="NCBI Taxonomy" id="179676"/>
    <lineage>
        <taxon>Eukaryota</taxon>
        <taxon>Metazoa</taxon>
        <taxon>Ecdysozoa</taxon>
        <taxon>Arthropoda</taxon>
        <taxon>Hexapoda</taxon>
        <taxon>Insecta</taxon>
        <taxon>Pterygota</taxon>
        <taxon>Neoptera</taxon>
        <taxon>Endopterygota</taxon>
        <taxon>Diptera</taxon>
        <taxon>Nematocera</taxon>
        <taxon>Chironomoidea</taxon>
        <taxon>Ceratopogonidae</taxon>
        <taxon>Ceratopogoninae</taxon>
        <taxon>Culicoides</taxon>
        <taxon>Monoculicoides</taxon>
    </lineage>
</organism>
<dbReference type="GO" id="GO:0016705">
    <property type="term" value="F:oxidoreductase activity, acting on paired donors, with incorporation or reduction of molecular oxygen"/>
    <property type="evidence" value="ECO:0007669"/>
    <property type="project" value="InterPro"/>
</dbReference>
<evidence type="ECO:0000256" key="5">
    <source>
        <dbReference type="ARBA" id="ARBA00010617"/>
    </source>
</evidence>
<keyword evidence="10" id="KW-0560">Oxidoreductase</keyword>
<dbReference type="InterPro" id="IPR001128">
    <property type="entry name" value="Cyt_P450"/>
</dbReference>
<dbReference type="AlphaFoldDB" id="A0A336M3V7"/>
<dbReference type="VEuPathDB" id="VectorBase:CSON002274"/>
<dbReference type="PROSITE" id="PS00086">
    <property type="entry name" value="CYTOCHROME_P450"/>
    <property type="match status" value="1"/>
</dbReference>
<dbReference type="PANTHER" id="PTHR24291:SF189">
    <property type="entry name" value="CYTOCHROME P450 4C3-RELATED"/>
    <property type="match status" value="1"/>
</dbReference>
<evidence type="ECO:0000256" key="13">
    <source>
        <dbReference type="ARBA" id="ARBA00023136"/>
    </source>
</evidence>
<dbReference type="EMBL" id="UFQT01000137">
    <property type="protein sequence ID" value="SSX20678.1"/>
    <property type="molecule type" value="Genomic_DNA"/>
</dbReference>
<comment type="function">
    <text evidence="2">May be involved in the metabolism of insect hormones and in the breakdown of synthetic insecticides.</text>
</comment>
<dbReference type="InterPro" id="IPR002401">
    <property type="entry name" value="Cyt_P450_E_grp-I"/>
</dbReference>
<dbReference type="Gene3D" id="1.10.630.10">
    <property type="entry name" value="Cytochrome P450"/>
    <property type="match status" value="2"/>
</dbReference>
<reference evidence="16" key="1">
    <citation type="submission" date="2018-04" db="EMBL/GenBank/DDBJ databases">
        <authorList>
            <person name="Go L.Y."/>
            <person name="Mitchell J.A."/>
        </authorList>
    </citation>
    <scope>NUCLEOTIDE SEQUENCE</scope>
    <source>
        <tissue evidence="16">Whole organism</tissue>
    </source>
</reference>
<evidence type="ECO:0000256" key="4">
    <source>
        <dbReference type="ARBA" id="ARBA00004406"/>
    </source>
</evidence>
<dbReference type="FunFam" id="1.10.630.10:FF:000035">
    <property type="entry name" value="CYtochrome P450 family"/>
    <property type="match status" value="2"/>
</dbReference>
<keyword evidence="7 14" id="KW-0479">Metal-binding</keyword>
<dbReference type="GO" id="GO:0020037">
    <property type="term" value="F:heme binding"/>
    <property type="evidence" value="ECO:0007669"/>
    <property type="project" value="InterPro"/>
</dbReference>
<dbReference type="Pfam" id="PF00067">
    <property type="entry name" value="p450"/>
    <property type="match status" value="2"/>
</dbReference>
<dbReference type="PANTHER" id="PTHR24291">
    <property type="entry name" value="CYTOCHROME P450 FAMILY 4"/>
    <property type="match status" value="1"/>
</dbReference>
<evidence type="ECO:0000256" key="3">
    <source>
        <dbReference type="ARBA" id="ARBA00004174"/>
    </source>
</evidence>
<evidence type="ECO:0000256" key="12">
    <source>
        <dbReference type="ARBA" id="ARBA00023033"/>
    </source>
</evidence>
<dbReference type="InterPro" id="IPR050196">
    <property type="entry name" value="Cytochrome_P450_Monoox"/>
</dbReference>
<dbReference type="OMA" id="GMHINAQ"/>
<evidence type="ECO:0000256" key="8">
    <source>
        <dbReference type="ARBA" id="ARBA00022824"/>
    </source>
</evidence>
<accession>A0A336M3V7</accession>
<evidence type="ECO:0000256" key="15">
    <source>
        <dbReference type="SAM" id="Phobius"/>
    </source>
</evidence>
<comment type="cofactor">
    <cofactor evidence="1 14">
        <name>heme</name>
        <dbReference type="ChEBI" id="CHEBI:30413"/>
    </cofactor>
</comment>
<keyword evidence="9" id="KW-0492">Microsome</keyword>
<evidence type="ECO:0000256" key="10">
    <source>
        <dbReference type="ARBA" id="ARBA00023002"/>
    </source>
</evidence>
<dbReference type="CDD" id="cd20660">
    <property type="entry name" value="CYP4V-like"/>
    <property type="match status" value="1"/>
</dbReference>
<comment type="subcellular location">
    <subcellularLocation>
        <location evidence="4">Endoplasmic reticulum membrane</location>
        <topology evidence="4">Peripheral membrane protein</topology>
    </subcellularLocation>
    <subcellularLocation>
        <location evidence="3">Microsome membrane</location>
        <topology evidence="3">Peripheral membrane protein</topology>
    </subcellularLocation>
</comment>
<feature type="transmembrane region" description="Helical" evidence="15">
    <location>
        <begin position="428"/>
        <end position="450"/>
    </location>
</feature>
<evidence type="ECO:0000256" key="11">
    <source>
        <dbReference type="ARBA" id="ARBA00023004"/>
    </source>
</evidence>
<keyword evidence="13 15" id="KW-0472">Membrane</keyword>
<evidence type="ECO:0000256" key="14">
    <source>
        <dbReference type="PIRSR" id="PIRSR602401-1"/>
    </source>
</evidence>
<feature type="transmembrane region" description="Helical" evidence="15">
    <location>
        <begin position="6"/>
        <end position="23"/>
    </location>
</feature>
<dbReference type="InterPro" id="IPR036396">
    <property type="entry name" value="Cyt_P450_sf"/>
</dbReference>
<evidence type="ECO:0000256" key="1">
    <source>
        <dbReference type="ARBA" id="ARBA00001971"/>
    </source>
</evidence>
<reference evidence="17" key="2">
    <citation type="submission" date="2018-07" db="EMBL/GenBank/DDBJ databases">
        <authorList>
            <person name="Quirk P.G."/>
            <person name="Krulwich T.A."/>
        </authorList>
    </citation>
    <scope>NUCLEOTIDE SEQUENCE</scope>
</reference>
<dbReference type="EMBL" id="UFQS01000137">
    <property type="protein sequence ID" value="SSX00298.1"/>
    <property type="molecule type" value="Genomic_DNA"/>
</dbReference>
<feature type="binding site" description="axial binding residue" evidence="14">
    <location>
        <position position="899"/>
    </location>
    <ligand>
        <name>heme</name>
        <dbReference type="ChEBI" id="CHEBI:30413"/>
    </ligand>
    <ligandPart>
        <name>Fe</name>
        <dbReference type="ChEBI" id="CHEBI:18248"/>
    </ligandPart>
</feature>
<evidence type="ECO:0000313" key="16">
    <source>
        <dbReference type="EMBL" id="SSX00298.1"/>
    </source>
</evidence>
<dbReference type="GO" id="GO:0005789">
    <property type="term" value="C:endoplasmic reticulum membrane"/>
    <property type="evidence" value="ECO:0007669"/>
    <property type="project" value="UniProtKB-SubCell"/>
</dbReference>
<gene>
    <name evidence="17" type="primary">CSON002274</name>
</gene>
<keyword evidence="8" id="KW-0256">Endoplasmic reticulum</keyword>
<keyword evidence="6 14" id="KW-0349">Heme</keyword>
<keyword evidence="12" id="KW-0503">Monooxygenase</keyword>
<evidence type="ECO:0000256" key="9">
    <source>
        <dbReference type="ARBA" id="ARBA00022848"/>
    </source>
</evidence>
<evidence type="ECO:0000256" key="2">
    <source>
        <dbReference type="ARBA" id="ARBA00003690"/>
    </source>
</evidence>
<dbReference type="GO" id="GO:0005506">
    <property type="term" value="F:iron ion binding"/>
    <property type="evidence" value="ECO:0007669"/>
    <property type="project" value="InterPro"/>
</dbReference>
<dbReference type="PRINTS" id="PR00385">
    <property type="entry name" value="P450"/>
</dbReference>